<dbReference type="InterPro" id="IPR043519">
    <property type="entry name" value="NT_sf"/>
</dbReference>
<sequence length="227" mass="25913">MPIAATLLFGSLARADQSEGSDTDLLMIGLDEETRHVSIGNLSLFLYPWRQLEQDARDGDLFVCHLVREAKPLIDPDNYLPRLRQVFQFRSSYAAEISRASDFGWFLVSFGAELNPQLLTKRALWCVRTILIARSAEERNPVFAPERLAERAQSLSAQDLLRNRRGSRDDIAVRNALRQFLIDARLDDRSLEHADRAEFIDRFKATANKVALQTLRQEEDSEASYMA</sequence>
<gene>
    <name evidence="1" type="ORF">F1193_08720</name>
</gene>
<comment type="caution">
    <text evidence="1">The sequence shown here is derived from an EMBL/GenBank/DDBJ whole genome shotgun (WGS) entry which is preliminary data.</text>
</comment>
<organism evidence="1 2">
    <name type="scientific">Blastochloris sulfoviridis</name>
    <dbReference type="NCBI Taxonomy" id="50712"/>
    <lineage>
        <taxon>Bacteria</taxon>
        <taxon>Pseudomonadati</taxon>
        <taxon>Pseudomonadota</taxon>
        <taxon>Alphaproteobacteria</taxon>
        <taxon>Hyphomicrobiales</taxon>
        <taxon>Blastochloridaceae</taxon>
        <taxon>Blastochloris</taxon>
    </lineage>
</organism>
<dbReference type="EMBL" id="VWPL01000012">
    <property type="protein sequence ID" value="KAA5601783.1"/>
    <property type="molecule type" value="Genomic_DNA"/>
</dbReference>
<dbReference type="AlphaFoldDB" id="A0A5M6I0T3"/>
<proteinExistence type="predicted"/>
<evidence type="ECO:0008006" key="3">
    <source>
        <dbReference type="Google" id="ProtNLM"/>
    </source>
</evidence>
<evidence type="ECO:0000313" key="1">
    <source>
        <dbReference type="EMBL" id="KAA5601783.1"/>
    </source>
</evidence>
<protein>
    <recommendedName>
        <fullName evidence="3">Nucleotidyltransferase domain-containing protein</fullName>
    </recommendedName>
</protein>
<accession>A0A5M6I0T3</accession>
<dbReference type="RefSeq" id="WP_150097290.1">
    <property type="nucleotide sequence ID" value="NZ_VWPL01000012.1"/>
</dbReference>
<reference evidence="1 2" key="1">
    <citation type="submission" date="2019-09" db="EMBL/GenBank/DDBJ databases">
        <title>Draft Whole-Genome sequence of Blastochloris sulfoviridis DSM 729.</title>
        <authorList>
            <person name="Meyer T.E."/>
            <person name="Kyndt J.A."/>
        </authorList>
    </citation>
    <scope>NUCLEOTIDE SEQUENCE [LARGE SCALE GENOMIC DNA]</scope>
    <source>
        <strain evidence="1 2">DSM 729</strain>
    </source>
</reference>
<name>A0A5M6I0T3_9HYPH</name>
<dbReference type="SUPFAM" id="SSF81301">
    <property type="entry name" value="Nucleotidyltransferase"/>
    <property type="match status" value="1"/>
</dbReference>
<evidence type="ECO:0000313" key="2">
    <source>
        <dbReference type="Proteomes" id="UP000323886"/>
    </source>
</evidence>
<keyword evidence="2" id="KW-1185">Reference proteome</keyword>
<dbReference type="Gene3D" id="3.30.460.10">
    <property type="entry name" value="Beta Polymerase, domain 2"/>
    <property type="match status" value="1"/>
</dbReference>
<dbReference type="OrthoDB" id="7596059at2"/>
<dbReference type="Proteomes" id="UP000323886">
    <property type="component" value="Unassembled WGS sequence"/>
</dbReference>